<evidence type="ECO:0000313" key="2">
    <source>
        <dbReference type="Proteomes" id="UP000554482"/>
    </source>
</evidence>
<sequence length="107" mass="12207">MERQRRYISSLITSSVPQCIPLGMEECQELAEKITDSLFMKIMLVEACLILKTAALSHGIAQPAWFCLAIYLHIVYRRLGAMSLENSPKFKLIFLNQKYSIVLLITV</sequence>
<dbReference type="Proteomes" id="UP000554482">
    <property type="component" value="Unassembled WGS sequence"/>
</dbReference>
<accession>A0A7J6X751</accession>
<dbReference type="EMBL" id="JABWDY010005070">
    <property type="protein sequence ID" value="KAF5204718.1"/>
    <property type="molecule type" value="Genomic_DNA"/>
</dbReference>
<proteinExistence type="predicted"/>
<reference evidence="1 2" key="1">
    <citation type="submission" date="2020-06" db="EMBL/GenBank/DDBJ databases">
        <title>Transcriptomic and genomic resources for Thalictrum thalictroides and T. hernandezii: Facilitating candidate gene discovery in an emerging model plant lineage.</title>
        <authorList>
            <person name="Arias T."/>
            <person name="Riano-Pachon D.M."/>
            <person name="Di Stilio V.S."/>
        </authorList>
    </citation>
    <scope>NUCLEOTIDE SEQUENCE [LARGE SCALE GENOMIC DNA]</scope>
    <source>
        <strain evidence="2">cv. WT478/WT964</strain>
        <tissue evidence="1">Leaves</tissue>
    </source>
</reference>
<dbReference type="AlphaFoldDB" id="A0A7J6X751"/>
<gene>
    <name evidence="1" type="ORF">FRX31_005695</name>
</gene>
<comment type="caution">
    <text evidence="1">The sequence shown here is derived from an EMBL/GenBank/DDBJ whole genome shotgun (WGS) entry which is preliminary data.</text>
</comment>
<name>A0A7J6X751_THATH</name>
<evidence type="ECO:0000313" key="1">
    <source>
        <dbReference type="EMBL" id="KAF5204718.1"/>
    </source>
</evidence>
<organism evidence="1 2">
    <name type="scientific">Thalictrum thalictroides</name>
    <name type="common">Rue-anemone</name>
    <name type="synonym">Anemone thalictroides</name>
    <dbReference type="NCBI Taxonomy" id="46969"/>
    <lineage>
        <taxon>Eukaryota</taxon>
        <taxon>Viridiplantae</taxon>
        <taxon>Streptophyta</taxon>
        <taxon>Embryophyta</taxon>
        <taxon>Tracheophyta</taxon>
        <taxon>Spermatophyta</taxon>
        <taxon>Magnoliopsida</taxon>
        <taxon>Ranunculales</taxon>
        <taxon>Ranunculaceae</taxon>
        <taxon>Thalictroideae</taxon>
        <taxon>Thalictrum</taxon>
    </lineage>
</organism>
<keyword evidence="2" id="KW-1185">Reference proteome</keyword>
<protein>
    <submittedName>
        <fullName evidence="1">Uncharacterized protein</fullName>
    </submittedName>
</protein>